<dbReference type="EMBL" id="FNCA01000005">
    <property type="protein sequence ID" value="SDF93446.1"/>
    <property type="molecule type" value="Genomic_DNA"/>
</dbReference>
<keyword evidence="2" id="KW-1185">Reference proteome</keyword>
<evidence type="ECO:0000313" key="2">
    <source>
        <dbReference type="Proteomes" id="UP000199259"/>
    </source>
</evidence>
<dbReference type="Proteomes" id="UP000199259">
    <property type="component" value="Unassembled WGS sequence"/>
</dbReference>
<reference evidence="1 2" key="1">
    <citation type="submission" date="2016-10" db="EMBL/GenBank/DDBJ databases">
        <authorList>
            <person name="Varghese N."/>
            <person name="Submissions S."/>
        </authorList>
    </citation>
    <scope>NUCLEOTIDE SEQUENCE [LARGE SCALE GENOMIC DNA]</scope>
    <source>
        <strain evidence="1 2">PL 12/M</strain>
    </source>
</reference>
<accession>A0A7Z7AZT4</accession>
<protein>
    <recommendedName>
        <fullName evidence="3">DUF91 domain-containing protein</fullName>
    </recommendedName>
</protein>
<name>A0A7Z7AZT4_9EURY</name>
<dbReference type="GO" id="GO:0003676">
    <property type="term" value="F:nucleic acid binding"/>
    <property type="evidence" value="ECO:0007669"/>
    <property type="project" value="InterPro"/>
</dbReference>
<evidence type="ECO:0000313" key="1">
    <source>
        <dbReference type="EMBL" id="SDF93446.1"/>
    </source>
</evidence>
<organism evidence="1 2">
    <name type="scientific">Methanolobus vulcani</name>
    <dbReference type="NCBI Taxonomy" id="38026"/>
    <lineage>
        <taxon>Archaea</taxon>
        <taxon>Methanobacteriati</taxon>
        <taxon>Methanobacteriota</taxon>
        <taxon>Stenosarchaea group</taxon>
        <taxon>Methanomicrobia</taxon>
        <taxon>Methanosarcinales</taxon>
        <taxon>Methanosarcinaceae</taxon>
        <taxon>Methanolobus</taxon>
    </lineage>
</organism>
<dbReference type="AlphaFoldDB" id="A0A7Z7AZT4"/>
<dbReference type="RefSeq" id="WP_091710069.1">
    <property type="nucleotide sequence ID" value="NZ_FNCA01000005.1"/>
</dbReference>
<gene>
    <name evidence="1" type="ORF">SAMN04488589_1732</name>
</gene>
<dbReference type="Gene3D" id="3.40.1350.10">
    <property type="match status" value="1"/>
</dbReference>
<sequence length="530" mass="62159">MKRNEDIIRENLAKNLSFIDSDLTLAEEEYYLKNKYGSNGFIDILATDSENNYVIIEIKRSNHSSRETLNEILKYAGLLRQNLKIKQSELRIIVVSTEWAELLVPFSEYVRESIYNIEGYKLEVDSNYFPTKIESIEIIPEEWIREFSRNHTCFYYQNGYLVSPTIKKIKSLLPSYGISDFAILVLNPKNDIDPFELHLIIQKYSTDYFTNCLKRICTEKKNNCVNHDEINEILNQSVEFDDEESYLYELESLVLGEFIYGKDAIEYDSLDNSYPEKLMYKLNQNYEVLGIIRNGFFENDQRLNDSTLLYEILGFNGSNQLCYYNYANSKNKAKILEIKKDSLNCLCFNEVWKKHISTIFSRLTKINKFTVSINVFNPDSILESIFACSQNKDSIPAYEIIVENLDVNSIQVYNGFISWTKNNVQLKQIVDIFFEGDAFNIFMQKQFGTIGLLDSKIMKILGLSYETSLTEIKPDTIDIHRLEYNDGDFRIEEMKSSEMFLDFLTYRSDLVRDVIDIYAEYMFIPNYNIQ</sequence>
<proteinExistence type="predicted"/>
<dbReference type="InterPro" id="IPR011856">
    <property type="entry name" value="tRNA_endonuc-like_dom_sf"/>
</dbReference>
<comment type="caution">
    <text evidence="1">The sequence shown here is derived from an EMBL/GenBank/DDBJ whole genome shotgun (WGS) entry which is preliminary data.</text>
</comment>
<evidence type="ECO:0008006" key="3">
    <source>
        <dbReference type="Google" id="ProtNLM"/>
    </source>
</evidence>